<name>A0A7W7PII3_STRNE</name>
<accession>A0A7W7PII3</accession>
<sequence>MAPSVDQMLQAWASNATDDELDAGPSIADLGGAEAVIAEADQLAAGPLLPYLLTALGRDLDAVDGDQARRLLDAAAQGLRNPQAAWVLADAIDVVCAHPALATRLGTRTVRDLAAHVEAALAGDADAALAQPAVAGLLRLAVAQTATPHRLMALLAEITGDEPSEALERLPILVGVAHDHFGDDALLDVLSALENQTDLPAGTRADATFELAVADMRSALEASDRSAVEDHLRRALMRFKDLDRTHEARLDARAHAAAVDAVLAFGELDQQPATAAPAEQRLAQAAAQLDATTTLLTEWTRGMHRLDWLSARGLAQSAWSRLVTSLQTARTHLDQPSWYDPAGTLGDLLDVYVASRSIHTTRADRSGGLTALVSPPVEAAFVHSDGLLHHLEQALTTDPQFTGSPDARALYEVVQAQRRAAPATGQVMPGKALEGRPTLAGLFQADAPGLRDDLDPQLLDQIEQLLQQQSKGYTPTGNARFDAHLESLLEELATSPAWTQRDSSYFTTLLEQFLRFLYDRFDAQADYYGARTAYLGPCPDKKPDGSSDHWDEKHVQDDLHQHLAGTLTPGTVQRELIDIASGRTDVTYTPEPGSRFVAEVKRRDTRWTRERIEKSYLAQAANYTATGPPFGLLLVGDDSGHTSGYRSIEDSVWIIHHARSATEVPRLIVVGILPIGRPTPSALRMPRVTT</sequence>
<dbReference type="AlphaFoldDB" id="A0A7W7PII3"/>
<evidence type="ECO:0000313" key="2">
    <source>
        <dbReference type="Proteomes" id="UP000556436"/>
    </source>
</evidence>
<dbReference type="Proteomes" id="UP000556436">
    <property type="component" value="Unassembled WGS sequence"/>
</dbReference>
<comment type="caution">
    <text evidence="1">The sequence shown here is derived from an EMBL/GenBank/DDBJ whole genome shotgun (WGS) entry which is preliminary data.</text>
</comment>
<keyword evidence="2" id="KW-1185">Reference proteome</keyword>
<protein>
    <submittedName>
        <fullName evidence="1">Uncharacterized protein</fullName>
    </submittedName>
</protein>
<dbReference type="RefSeq" id="WP_184739533.1">
    <property type="nucleotide sequence ID" value="NZ_BMRW01000017.1"/>
</dbReference>
<reference evidence="1 2" key="1">
    <citation type="submission" date="2020-08" db="EMBL/GenBank/DDBJ databases">
        <title>Genomic Encyclopedia of Type Strains, Phase III (KMG-III): the genomes of soil and plant-associated and newly described type strains.</title>
        <authorList>
            <person name="Whitman W."/>
        </authorList>
    </citation>
    <scope>NUCLEOTIDE SEQUENCE [LARGE SCALE GENOMIC DNA]</scope>
    <source>
        <strain evidence="1 2">CECT 3265</strain>
    </source>
</reference>
<proteinExistence type="predicted"/>
<evidence type="ECO:0000313" key="1">
    <source>
        <dbReference type="EMBL" id="MBB4890373.1"/>
    </source>
</evidence>
<dbReference type="EMBL" id="JACHJG010000019">
    <property type="protein sequence ID" value="MBB4890373.1"/>
    <property type="molecule type" value="Genomic_DNA"/>
</dbReference>
<organism evidence="1 2">
    <name type="scientific">Streptomyces netropsis</name>
    <name type="common">Streptoverticillium netropsis</name>
    <dbReference type="NCBI Taxonomy" id="55404"/>
    <lineage>
        <taxon>Bacteria</taxon>
        <taxon>Bacillati</taxon>
        <taxon>Actinomycetota</taxon>
        <taxon>Actinomycetes</taxon>
        <taxon>Kitasatosporales</taxon>
        <taxon>Streptomycetaceae</taxon>
        <taxon>Streptomyces</taxon>
    </lineage>
</organism>
<gene>
    <name evidence="1" type="ORF">FHS38_006458</name>
</gene>